<protein>
    <submittedName>
        <fullName evidence="1">Pentatricopeptide repeat-containing protein</fullName>
    </submittedName>
</protein>
<dbReference type="EMBL" id="CM051407">
    <property type="protein sequence ID" value="KAJ4702051.1"/>
    <property type="molecule type" value="Genomic_DNA"/>
</dbReference>
<gene>
    <name evidence="1" type="ORF">OWV82_025191</name>
</gene>
<accession>A0ACC1WS62</accession>
<sequence>MKNANSIRTIANRYASQLQLCDPKNPIASSLSRTVHAHMISSGFKPRGHILNRLIDVYSKTSKLIYARQLFDEIPQPDIVSRTTLIAAHSASGNLKLARDIFSKTPLQMRDTVFYNAMITAYSHNNDGHAAVELFCDMRRDNFKPDNFTFTSVLSALALVVGEEKQCMQMHCAVVKSGTGLFTSVLNALISVYVKCASSPFVSSRSLIGAARRVFDDMPKRDELSWTTMITGYVKNDDLEAAREFLDGMNEKLGVAWNALISGYVHHDFYQEALEMFRKMLMLGIQLDEFTYTSVISACASAGLFQLGKQVHAYLLRTEAKPTLDFSLSVNNALLTLYWKCGKIDEARVIFNQMPVRDLVSWNAILSAYVSAGRIDEAKSFFGEMRERNLLTWTVMISGLAQNGFGEDGLKLFSQMRLEGFEPCDYAFAGAITSCATLGVLGNGRQLHAQLVKSGYESSLSAGNALITMYARCGVVEAASCVFYTMPNVDPVSWNAMIAALGQHGDGVQAIELYERMLKKGILPDRITFLTVLSACSHAGLVEEGRRYFDSMHGLYGITPGEDHYARFIDLLCRAGKFSEAKDVIESMPFKPGAPIWEALLAGCRIHGNMDSGIQAAEQLFQLIPQHDGTYVLLSNMYATLGRWDDVAKVRKLMRDRGVKKEPGCSWIEVENKVHVFLVDDTVHPEVQAVYEYLEQLVLEMRKLGYAPDTKFVLHDMESDQKEHALSTHSEKLAVAFGLMKLPHGVTIRVLKNLRICGDCHNAFKFMSKVAGREIVVRDGKRFHHFRNGECSCGDYW</sequence>
<comment type="caution">
    <text evidence="1">The sequence shown here is derived from an EMBL/GenBank/DDBJ whole genome shotgun (WGS) entry which is preliminary data.</text>
</comment>
<name>A0ACC1WS62_MELAZ</name>
<keyword evidence="2" id="KW-1185">Reference proteome</keyword>
<dbReference type="Proteomes" id="UP001164539">
    <property type="component" value="Chromosome 14"/>
</dbReference>
<evidence type="ECO:0000313" key="2">
    <source>
        <dbReference type="Proteomes" id="UP001164539"/>
    </source>
</evidence>
<evidence type="ECO:0000313" key="1">
    <source>
        <dbReference type="EMBL" id="KAJ4702051.1"/>
    </source>
</evidence>
<proteinExistence type="predicted"/>
<organism evidence="1 2">
    <name type="scientific">Melia azedarach</name>
    <name type="common">Chinaberry tree</name>
    <dbReference type="NCBI Taxonomy" id="155640"/>
    <lineage>
        <taxon>Eukaryota</taxon>
        <taxon>Viridiplantae</taxon>
        <taxon>Streptophyta</taxon>
        <taxon>Embryophyta</taxon>
        <taxon>Tracheophyta</taxon>
        <taxon>Spermatophyta</taxon>
        <taxon>Magnoliopsida</taxon>
        <taxon>eudicotyledons</taxon>
        <taxon>Gunneridae</taxon>
        <taxon>Pentapetalae</taxon>
        <taxon>rosids</taxon>
        <taxon>malvids</taxon>
        <taxon>Sapindales</taxon>
        <taxon>Meliaceae</taxon>
        <taxon>Melia</taxon>
    </lineage>
</organism>
<reference evidence="1 2" key="1">
    <citation type="journal article" date="2023" name="Science">
        <title>Complex scaffold remodeling in plant triterpene biosynthesis.</title>
        <authorList>
            <person name="De La Pena R."/>
            <person name="Hodgson H."/>
            <person name="Liu J.C."/>
            <person name="Stephenson M.J."/>
            <person name="Martin A.C."/>
            <person name="Owen C."/>
            <person name="Harkess A."/>
            <person name="Leebens-Mack J."/>
            <person name="Jimenez L.E."/>
            <person name="Osbourn A."/>
            <person name="Sattely E.S."/>
        </authorList>
    </citation>
    <scope>NUCLEOTIDE SEQUENCE [LARGE SCALE GENOMIC DNA]</scope>
    <source>
        <strain evidence="2">cv. JPN11</strain>
        <tissue evidence="1">Leaf</tissue>
    </source>
</reference>